<gene>
    <name evidence="3" type="ORF">SJ2017_3044</name>
</gene>
<evidence type="ECO:0000256" key="1">
    <source>
        <dbReference type="SAM" id="SignalP"/>
    </source>
</evidence>
<dbReference type="SUPFAM" id="SSF54427">
    <property type="entry name" value="NTF2-like"/>
    <property type="match status" value="1"/>
</dbReference>
<feature type="chain" id="PRO_5046097847" description="SnoaL-like domain-containing protein" evidence="1">
    <location>
        <begin position="25"/>
        <end position="159"/>
    </location>
</feature>
<dbReference type="Proteomes" id="UP000191820">
    <property type="component" value="Chromosome"/>
</dbReference>
<dbReference type="Gene3D" id="3.10.450.50">
    <property type="match status" value="1"/>
</dbReference>
<proteinExistence type="predicted"/>
<dbReference type="Pfam" id="PF13474">
    <property type="entry name" value="SnoaL_3"/>
    <property type="match status" value="1"/>
</dbReference>
<evidence type="ECO:0000259" key="2">
    <source>
        <dbReference type="Pfam" id="PF13474"/>
    </source>
</evidence>
<dbReference type="InterPro" id="IPR032710">
    <property type="entry name" value="NTF2-like_dom_sf"/>
</dbReference>
<dbReference type="EMBL" id="CP020472">
    <property type="protein sequence ID" value="ARD23321.1"/>
    <property type="molecule type" value="Genomic_DNA"/>
</dbReference>
<reference evidence="3 4" key="1">
    <citation type="submission" date="2017-03" db="EMBL/GenBank/DDBJ databases">
        <title>Genome sequencing of Shewanella japonica KCTC 22435.</title>
        <authorList>
            <person name="Kim K.M."/>
        </authorList>
    </citation>
    <scope>NUCLEOTIDE SEQUENCE [LARGE SCALE GENOMIC DNA]</scope>
    <source>
        <strain evidence="3 4">KCTC 22435</strain>
    </source>
</reference>
<accession>A0ABN4YJ87</accession>
<dbReference type="RefSeq" id="WP_080916312.1">
    <property type="nucleotide sequence ID" value="NZ_CP020472.1"/>
</dbReference>
<sequence>MQKAILTLLLTSSLWVMSSLPSSATVAISTESKQLADNVLNQLHQDASAANWDSYFSLYDTDAVFLGTDATERWDMKEFEGYARPTDGWHYEVQSRQLLQFDNTIVFDELLNSASYGLCRGTGALQLTEQGWKIVQYHLSIAVPNENAKAVAKLIGAAK</sequence>
<evidence type="ECO:0000313" key="4">
    <source>
        <dbReference type="Proteomes" id="UP000191820"/>
    </source>
</evidence>
<dbReference type="InterPro" id="IPR037401">
    <property type="entry name" value="SnoaL-like"/>
</dbReference>
<feature type="signal peptide" evidence="1">
    <location>
        <begin position="1"/>
        <end position="24"/>
    </location>
</feature>
<protein>
    <recommendedName>
        <fullName evidence="2">SnoaL-like domain-containing protein</fullName>
    </recommendedName>
</protein>
<feature type="domain" description="SnoaL-like" evidence="2">
    <location>
        <begin position="38"/>
        <end position="144"/>
    </location>
</feature>
<evidence type="ECO:0000313" key="3">
    <source>
        <dbReference type="EMBL" id="ARD23321.1"/>
    </source>
</evidence>
<name>A0ABN4YJ87_9GAMM</name>
<keyword evidence="4" id="KW-1185">Reference proteome</keyword>
<organism evidence="3 4">
    <name type="scientific">Shewanella japonica</name>
    <dbReference type="NCBI Taxonomy" id="93973"/>
    <lineage>
        <taxon>Bacteria</taxon>
        <taxon>Pseudomonadati</taxon>
        <taxon>Pseudomonadota</taxon>
        <taxon>Gammaproteobacteria</taxon>
        <taxon>Alteromonadales</taxon>
        <taxon>Shewanellaceae</taxon>
        <taxon>Shewanella</taxon>
    </lineage>
</organism>
<keyword evidence="1" id="KW-0732">Signal</keyword>